<evidence type="ECO:0000256" key="7">
    <source>
        <dbReference type="SAM" id="MobiDB-lite"/>
    </source>
</evidence>
<dbReference type="PANTHER" id="PTHR13522">
    <property type="entry name" value="U6 SNRNA PHOSPHODIESTERASE 1"/>
    <property type="match status" value="1"/>
</dbReference>
<gene>
    <name evidence="8" type="ORF">BJ322DRAFT_1091817</name>
</gene>
<dbReference type="EMBL" id="WIUZ02000022">
    <property type="protein sequence ID" value="KAF9778657.1"/>
    <property type="molecule type" value="Genomic_DNA"/>
</dbReference>
<evidence type="ECO:0000256" key="2">
    <source>
        <dbReference type="ARBA" id="ARBA00022801"/>
    </source>
</evidence>
<sequence>MSKRGPPLVSYADSDDEGAEVEPEGPPKKKRLPPLSSELVAITPADNPALHQGRVRGSPHVDGRWACHVYVPVVSETSKQLGEVLSNAFRTAKAKVPTLNPIGLDDGRWELHISLSRPTFLWTHQREEFKNAVRRVATSHQGWALSLTKFIKLENDDRSRVFLAVQVGAGHEQLAALTGALTPALRAIKQSEFYPEPKFHVSIGWALSKGIGVTESTENFPTITELPQGVIEDLNRDFAARLQRPSAHLEAEEVCVKVGKRVFRWGLGQGT</sequence>
<reference evidence="8" key="2">
    <citation type="submission" date="2020-11" db="EMBL/GenBank/DDBJ databases">
        <authorList>
            <consortium name="DOE Joint Genome Institute"/>
            <person name="Kuo A."/>
            <person name="Miyauchi S."/>
            <person name="Kiss E."/>
            <person name="Drula E."/>
            <person name="Kohler A."/>
            <person name="Sanchez-Garcia M."/>
            <person name="Andreopoulos B."/>
            <person name="Barry K.W."/>
            <person name="Bonito G."/>
            <person name="Buee M."/>
            <person name="Carver A."/>
            <person name="Chen C."/>
            <person name="Cichocki N."/>
            <person name="Clum A."/>
            <person name="Culley D."/>
            <person name="Crous P.W."/>
            <person name="Fauchery L."/>
            <person name="Girlanda M."/>
            <person name="Hayes R."/>
            <person name="Keri Z."/>
            <person name="Labutti K."/>
            <person name="Lipzen A."/>
            <person name="Lombard V."/>
            <person name="Magnuson J."/>
            <person name="Maillard F."/>
            <person name="Morin E."/>
            <person name="Murat C."/>
            <person name="Nolan M."/>
            <person name="Ohm R."/>
            <person name="Pangilinan J."/>
            <person name="Pereira M."/>
            <person name="Perotto S."/>
            <person name="Peter M."/>
            <person name="Riley R."/>
            <person name="Sitrit Y."/>
            <person name="Stielow B."/>
            <person name="Szollosi G."/>
            <person name="Zifcakova L."/>
            <person name="Stursova M."/>
            <person name="Spatafora J.W."/>
            <person name="Tedersoo L."/>
            <person name="Vaario L.-M."/>
            <person name="Yamada A."/>
            <person name="Yan M."/>
            <person name="Wang P."/>
            <person name="Xu J."/>
            <person name="Bruns T."/>
            <person name="Baldrian P."/>
            <person name="Vilgalys R."/>
            <person name="Henrissat B."/>
            <person name="Grigoriev I.V."/>
            <person name="Hibbett D."/>
            <person name="Nagy L.G."/>
            <person name="Martin F.M."/>
        </authorList>
    </citation>
    <scope>NUCLEOTIDE SEQUENCE</scope>
    <source>
        <strain evidence="8">UH-Tt-Lm1</strain>
    </source>
</reference>
<name>A0A9P6H3H0_9AGAM</name>
<evidence type="ECO:0000256" key="5">
    <source>
        <dbReference type="ARBA" id="ARBA00029543"/>
    </source>
</evidence>
<evidence type="ECO:0000256" key="6">
    <source>
        <dbReference type="ARBA" id="ARBA00030030"/>
    </source>
</evidence>
<dbReference type="OrthoDB" id="49151at2759"/>
<dbReference type="InterPro" id="IPR027521">
    <property type="entry name" value="Usb1"/>
</dbReference>
<feature type="compositionally biased region" description="Acidic residues" evidence="7">
    <location>
        <begin position="13"/>
        <end position="23"/>
    </location>
</feature>
<dbReference type="Proteomes" id="UP000736335">
    <property type="component" value="Unassembled WGS sequence"/>
</dbReference>
<comment type="caution">
    <text evidence="8">The sequence shown here is derived from an EMBL/GenBank/DDBJ whole genome shotgun (WGS) entry which is preliminary data.</text>
</comment>
<dbReference type="Gene3D" id="3.90.1140.10">
    <property type="entry name" value="Cyclic phosphodiesterase"/>
    <property type="match status" value="1"/>
</dbReference>
<dbReference type="GO" id="GO:0000175">
    <property type="term" value="F:3'-5'-RNA exonuclease activity"/>
    <property type="evidence" value="ECO:0007669"/>
    <property type="project" value="TreeGrafter"/>
</dbReference>
<feature type="region of interest" description="Disordered" evidence="7">
    <location>
        <begin position="1"/>
        <end position="34"/>
    </location>
</feature>
<evidence type="ECO:0000313" key="9">
    <source>
        <dbReference type="Proteomes" id="UP000736335"/>
    </source>
</evidence>
<dbReference type="GO" id="GO:0034477">
    <property type="term" value="P:U6 snRNA 3'-end processing"/>
    <property type="evidence" value="ECO:0007669"/>
    <property type="project" value="InterPro"/>
</dbReference>
<dbReference type="GO" id="GO:0016829">
    <property type="term" value="F:lyase activity"/>
    <property type="evidence" value="ECO:0007669"/>
    <property type="project" value="UniProtKB-KW"/>
</dbReference>
<keyword evidence="9" id="KW-1185">Reference proteome</keyword>
<keyword evidence="2" id="KW-0378">Hydrolase</keyword>
<reference evidence="8" key="1">
    <citation type="journal article" date="2020" name="Nat. Commun.">
        <title>Large-scale genome sequencing of mycorrhizal fungi provides insights into the early evolution of symbiotic traits.</title>
        <authorList>
            <person name="Miyauchi S."/>
            <person name="Kiss E."/>
            <person name="Kuo A."/>
            <person name="Drula E."/>
            <person name="Kohler A."/>
            <person name="Sanchez-Garcia M."/>
            <person name="Morin E."/>
            <person name="Andreopoulos B."/>
            <person name="Barry K.W."/>
            <person name="Bonito G."/>
            <person name="Buee M."/>
            <person name="Carver A."/>
            <person name="Chen C."/>
            <person name="Cichocki N."/>
            <person name="Clum A."/>
            <person name="Culley D."/>
            <person name="Crous P.W."/>
            <person name="Fauchery L."/>
            <person name="Girlanda M."/>
            <person name="Hayes R.D."/>
            <person name="Keri Z."/>
            <person name="LaButti K."/>
            <person name="Lipzen A."/>
            <person name="Lombard V."/>
            <person name="Magnuson J."/>
            <person name="Maillard F."/>
            <person name="Murat C."/>
            <person name="Nolan M."/>
            <person name="Ohm R.A."/>
            <person name="Pangilinan J."/>
            <person name="Pereira M.F."/>
            <person name="Perotto S."/>
            <person name="Peter M."/>
            <person name="Pfister S."/>
            <person name="Riley R."/>
            <person name="Sitrit Y."/>
            <person name="Stielow J.B."/>
            <person name="Szollosi G."/>
            <person name="Zifcakova L."/>
            <person name="Stursova M."/>
            <person name="Spatafora J.W."/>
            <person name="Tedersoo L."/>
            <person name="Vaario L.M."/>
            <person name="Yamada A."/>
            <person name="Yan M."/>
            <person name="Wang P."/>
            <person name="Xu J."/>
            <person name="Bruns T."/>
            <person name="Baldrian P."/>
            <person name="Vilgalys R."/>
            <person name="Dunand C."/>
            <person name="Henrissat B."/>
            <person name="Grigoriev I.V."/>
            <person name="Hibbett D."/>
            <person name="Nagy L.G."/>
            <person name="Martin F.M."/>
        </authorList>
    </citation>
    <scope>NUCLEOTIDE SEQUENCE</scope>
    <source>
        <strain evidence="8">UH-Tt-Lm1</strain>
    </source>
</reference>
<evidence type="ECO:0000256" key="1">
    <source>
        <dbReference type="ARBA" id="ARBA00022722"/>
    </source>
</evidence>
<evidence type="ECO:0000256" key="3">
    <source>
        <dbReference type="ARBA" id="ARBA00023239"/>
    </source>
</evidence>
<evidence type="ECO:0000256" key="4">
    <source>
        <dbReference type="ARBA" id="ARBA00023242"/>
    </source>
</evidence>
<dbReference type="Pfam" id="PF09749">
    <property type="entry name" value="HVSL"/>
    <property type="match status" value="1"/>
</dbReference>
<keyword evidence="4" id="KW-0539">Nucleus</keyword>
<dbReference type="AlphaFoldDB" id="A0A9P6H3H0"/>
<keyword evidence="1" id="KW-0540">Nuclease</keyword>
<accession>A0A9P6H3H0</accession>
<protein>
    <recommendedName>
        <fullName evidence="5">U6 snRNA phosphodiesterase 1</fullName>
    </recommendedName>
    <alternativeName>
        <fullName evidence="6">3'-5' RNA exonuclease USB1</fullName>
    </alternativeName>
</protein>
<proteinExistence type="predicted"/>
<dbReference type="GO" id="GO:0005634">
    <property type="term" value="C:nucleus"/>
    <property type="evidence" value="ECO:0007669"/>
    <property type="project" value="TreeGrafter"/>
</dbReference>
<evidence type="ECO:0000313" key="8">
    <source>
        <dbReference type="EMBL" id="KAF9778657.1"/>
    </source>
</evidence>
<organism evidence="8 9">
    <name type="scientific">Thelephora terrestris</name>
    <dbReference type="NCBI Taxonomy" id="56493"/>
    <lineage>
        <taxon>Eukaryota</taxon>
        <taxon>Fungi</taxon>
        <taxon>Dikarya</taxon>
        <taxon>Basidiomycota</taxon>
        <taxon>Agaricomycotina</taxon>
        <taxon>Agaricomycetes</taxon>
        <taxon>Thelephorales</taxon>
        <taxon>Thelephoraceae</taxon>
        <taxon>Thelephora</taxon>
    </lineage>
</organism>
<keyword evidence="3" id="KW-0456">Lyase</keyword>
<dbReference type="PANTHER" id="PTHR13522:SF3">
    <property type="entry name" value="U6 SNRNA PHOSPHODIESTERASE 1"/>
    <property type="match status" value="1"/>
</dbReference>